<feature type="non-terminal residue" evidence="3">
    <location>
        <position position="1"/>
    </location>
</feature>
<protein>
    <submittedName>
        <fullName evidence="3">Uncharacterized protein</fullName>
    </submittedName>
</protein>
<dbReference type="GO" id="GO:0009307">
    <property type="term" value="P:DNA restriction-modification system"/>
    <property type="evidence" value="ECO:0007669"/>
    <property type="project" value="UniProtKB-KW"/>
</dbReference>
<feature type="non-terminal residue" evidence="3">
    <location>
        <position position="165"/>
    </location>
</feature>
<evidence type="ECO:0000256" key="2">
    <source>
        <dbReference type="ARBA" id="ARBA00023125"/>
    </source>
</evidence>
<keyword evidence="1" id="KW-0680">Restriction system</keyword>
<name>X1E154_9ZZZZ</name>
<accession>X1E154</accession>
<dbReference type="Gene3D" id="3.90.220.20">
    <property type="entry name" value="DNA methylase specificity domains"/>
    <property type="match status" value="1"/>
</dbReference>
<dbReference type="EMBL" id="BART01036753">
    <property type="protein sequence ID" value="GAH14155.1"/>
    <property type="molecule type" value="Genomic_DNA"/>
</dbReference>
<dbReference type="InterPro" id="IPR044946">
    <property type="entry name" value="Restrct_endonuc_typeI_TRD_sf"/>
</dbReference>
<evidence type="ECO:0000313" key="3">
    <source>
        <dbReference type="EMBL" id="GAH14155.1"/>
    </source>
</evidence>
<gene>
    <name evidence="3" type="ORF">S01H4_61830</name>
</gene>
<dbReference type="AlphaFoldDB" id="X1E154"/>
<sequence>PLALEIIKRYKQSIIENKEFEFNADEVKLASLVKKANIAESGDYDLSGDRYREAIDYSNTKWPMVELKQICDLQRGVVYSKKDEVLQDGLKILRANNITLAGNLILEDIKLVSKDLKLRESQKLIAGDIFICVASGSKDHIGKVAYIDKDTDNYFGGFMGAIRTK</sequence>
<dbReference type="GO" id="GO:0003677">
    <property type="term" value="F:DNA binding"/>
    <property type="evidence" value="ECO:0007669"/>
    <property type="project" value="UniProtKB-KW"/>
</dbReference>
<evidence type="ECO:0000256" key="1">
    <source>
        <dbReference type="ARBA" id="ARBA00022747"/>
    </source>
</evidence>
<proteinExistence type="predicted"/>
<reference evidence="3" key="1">
    <citation type="journal article" date="2014" name="Front. Microbiol.">
        <title>High frequency of phylogenetically diverse reductive dehalogenase-homologous genes in deep subseafloor sedimentary metagenomes.</title>
        <authorList>
            <person name="Kawai M."/>
            <person name="Futagami T."/>
            <person name="Toyoda A."/>
            <person name="Takaki Y."/>
            <person name="Nishi S."/>
            <person name="Hori S."/>
            <person name="Arai W."/>
            <person name="Tsubouchi T."/>
            <person name="Morono Y."/>
            <person name="Uchiyama I."/>
            <person name="Ito T."/>
            <person name="Fujiyama A."/>
            <person name="Inagaki F."/>
            <person name="Takami H."/>
        </authorList>
    </citation>
    <scope>NUCLEOTIDE SEQUENCE</scope>
    <source>
        <strain evidence="3">Expedition CK06-06</strain>
    </source>
</reference>
<comment type="caution">
    <text evidence="3">The sequence shown here is derived from an EMBL/GenBank/DDBJ whole genome shotgun (WGS) entry which is preliminary data.</text>
</comment>
<dbReference type="CDD" id="cd17252">
    <property type="entry name" value="RMtype1_S_EcoKI-TRD1-CR1_like"/>
    <property type="match status" value="1"/>
</dbReference>
<organism evidence="3">
    <name type="scientific">marine sediment metagenome</name>
    <dbReference type="NCBI Taxonomy" id="412755"/>
    <lineage>
        <taxon>unclassified sequences</taxon>
        <taxon>metagenomes</taxon>
        <taxon>ecological metagenomes</taxon>
    </lineage>
</organism>
<keyword evidence="2" id="KW-0238">DNA-binding</keyword>
<dbReference type="SUPFAM" id="SSF116734">
    <property type="entry name" value="DNA methylase specificity domain"/>
    <property type="match status" value="1"/>
</dbReference>